<name>A0A5E4C814_MARMO</name>
<gene>
    <name evidence="2" type="ORF">MONAX_5E026994</name>
</gene>
<feature type="compositionally biased region" description="Gly residues" evidence="1">
    <location>
        <begin position="109"/>
        <end position="123"/>
    </location>
</feature>
<protein>
    <submittedName>
        <fullName evidence="2">Uncharacterized protein</fullName>
    </submittedName>
</protein>
<feature type="non-terminal residue" evidence="2">
    <location>
        <position position="1"/>
    </location>
</feature>
<dbReference type="Proteomes" id="UP000335636">
    <property type="component" value="Unassembled WGS sequence"/>
</dbReference>
<proteinExistence type="predicted"/>
<accession>A0A5E4C814</accession>
<evidence type="ECO:0000313" key="2">
    <source>
        <dbReference type="EMBL" id="VTJ77845.1"/>
    </source>
</evidence>
<comment type="caution">
    <text evidence="2">The sequence shown here is derived from an EMBL/GenBank/DDBJ whole genome shotgun (WGS) entry which is preliminary data.</text>
</comment>
<reference evidence="2" key="1">
    <citation type="submission" date="2019-04" db="EMBL/GenBank/DDBJ databases">
        <authorList>
            <person name="Alioto T."/>
            <person name="Alioto T."/>
        </authorList>
    </citation>
    <scope>NUCLEOTIDE SEQUENCE [LARGE SCALE GENOMIC DNA]</scope>
</reference>
<evidence type="ECO:0000256" key="1">
    <source>
        <dbReference type="SAM" id="MobiDB-lite"/>
    </source>
</evidence>
<organism evidence="2 3">
    <name type="scientific">Marmota monax</name>
    <name type="common">Woodchuck</name>
    <dbReference type="NCBI Taxonomy" id="9995"/>
    <lineage>
        <taxon>Eukaryota</taxon>
        <taxon>Metazoa</taxon>
        <taxon>Chordata</taxon>
        <taxon>Craniata</taxon>
        <taxon>Vertebrata</taxon>
        <taxon>Euteleostomi</taxon>
        <taxon>Mammalia</taxon>
        <taxon>Eutheria</taxon>
        <taxon>Euarchontoglires</taxon>
        <taxon>Glires</taxon>
        <taxon>Rodentia</taxon>
        <taxon>Sciuromorpha</taxon>
        <taxon>Sciuridae</taxon>
        <taxon>Xerinae</taxon>
        <taxon>Marmotini</taxon>
        <taxon>Marmota</taxon>
    </lineage>
</organism>
<sequence>GEFVDWDCWRGCGFCAENPLRGSRHLLSACCLDGSVYTVRQPHLEVGAGLRAEPCPPKAGLQPRASQWPVRRCTFGQSLLWGRSAPPCQGTRAPEEGDGEPRRQPLGPLGPGTGLKSCGGQGGSATVADKRGRSSARPRVSFLEIWTGNRSSSLYNPKNLLIPGSCKGNMNITEEM</sequence>
<dbReference type="AlphaFoldDB" id="A0A5E4C814"/>
<dbReference type="EMBL" id="CABDUW010001010">
    <property type="protein sequence ID" value="VTJ77845.1"/>
    <property type="molecule type" value="Genomic_DNA"/>
</dbReference>
<feature type="compositionally biased region" description="Basic and acidic residues" evidence="1">
    <location>
        <begin position="93"/>
        <end position="103"/>
    </location>
</feature>
<evidence type="ECO:0000313" key="3">
    <source>
        <dbReference type="Proteomes" id="UP000335636"/>
    </source>
</evidence>
<keyword evidence="3" id="KW-1185">Reference proteome</keyword>
<feature type="region of interest" description="Disordered" evidence="1">
    <location>
        <begin position="84"/>
        <end position="134"/>
    </location>
</feature>